<gene>
    <name evidence="2" type="ORF">JTE90_018254</name>
</gene>
<accession>A0AAV6U9G0</accession>
<feature type="region of interest" description="Disordered" evidence="1">
    <location>
        <begin position="1"/>
        <end position="92"/>
    </location>
</feature>
<proteinExistence type="predicted"/>
<evidence type="ECO:0000313" key="2">
    <source>
        <dbReference type="EMBL" id="KAG8180636.1"/>
    </source>
</evidence>
<sequence length="92" mass="10036">MNGETSDLRDERFTLDSSAITSENQSFLEDAISSEEEFEASSSAFQTLDVNDVSPTNDAGSSSKTEVVEEISSTSEKRTKEKSQATSNGKDW</sequence>
<feature type="compositionally biased region" description="Low complexity" evidence="1">
    <location>
        <begin position="61"/>
        <end position="74"/>
    </location>
</feature>
<dbReference type="Proteomes" id="UP000827092">
    <property type="component" value="Unassembled WGS sequence"/>
</dbReference>
<name>A0AAV6U9G0_9ARAC</name>
<evidence type="ECO:0000313" key="3">
    <source>
        <dbReference type="Proteomes" id="UP000827092"/>
    </source>
</evidence>
<feature type="compositionally biased region" description="Polar residues" evidence="1">
    <location>
        <begin position="46"/>
        <end position="60"/>
    </location>
</feature>
<comment type="caution">
    <text evidence="2">The sequence shown here is derived from an EMBL/GenBank/DDBJ whole genome shotgun (WGS) entry which is preliminary data.</text>
</comment>
<organism evidence="2 3">
    <name type="scientific">Oedothorax gibbosus</name>
    <dbReference type="NCBI Taxonomy" id="931172"/>
    <lineage>
        <taxon>Eukaryota</taxon>
        <taxon>Metazoa</taxon>
        <taxon>Ecdysozoa</taxon>
        <taxon>Arthropoda</taxon>
        <taxon>Chelicerata</taxon>
        <taxon>Arachnida</taxon>
        <taxon>Araneae</taxon>
        <taxon>Araneomorphae</taxon>
        <taxon>Entelegynae</taxon>
        <taxon>Araneoidea</taxon>
        <taxon>Linyphiidae</taxon>
        <taxon>Erigoninae</taxon>
        <taxon>Oedothorax</taxon>
    </lineage>
</organism>
<dbReference type="AlphaFoldDB" id="A0AAV6U9G0"/>
<feature type="compositionally biased region" description="Basic and acidic residues" evidence="1">
    <location>
        <begin position="1"/>
        <end position="14"/>
    </location>
</feature>
<evidence type="ECO:0000256" key="1">
    <source>
        <dbReference type="SAM" id="MobiDB-lite"/>
    </source>
</evidence>
<feature type="compositionally biased region" description="Polar residues" evidence="1">
    <location>
        <begin position="15"/>
        <end position="27"/>
    </location>
</feature>
<dbReference type="EMBL" id="JAFNEN010000559">
    <property type="protein sequence ID" value="KAG8180636.1"/>
    <property type="molecule type" value="Genomic_DNA"/>
</dbReference>
<keyword evidence="3" id="KW-1185">Reference proteome</keyword>
<reference evidence="2 3" key="1">
    <citation type="journal article" date="2022" name="Nat. Ecol. Evol.">
        <title>A masculinizing supergene underlies an exaggerated male reproductive morph in a spider.</title>
        <authorList>
            <person name="Hendrickx F."/>
            <person name="De Corte Z."/>
            <person name="Sonet G."/>
            <person name="Van Belleghem S.M."/>
            <person name="Kostlbacher S."/>
            <person name="Vangestel C."/>
        </authorList>
    </citation>
    <scope>NUCLEOTIDE SEQUENCE [LARGE SCALE GENOMIC DNA]</scope>
    <source>
        <strain evidence="2">W744_W776</strain>
    </source>
</reference>
<protein>
    <submittedName>
        <fullName evidence="2">Uncharacterized protein</fullName>
    </submittedName>
</protein>